<dbReference type="InterPro" id="IPR016135">
    <property type="entry name" value="UBQ-conjugating_enzyme/RWD"/>
</dbReference>
<dbReference type="Proteomes" id="UP000521943">
    <property type="component" value="Unassembled WGS sequence"/>
</dbReference>
<proteinExistence type="predicted"/>
<evidence type="ECO:0000313" key="3">
    <source>
        <dbReference type="EMBL" id="KAF6755818.1"/>
    </source>
</evidence>
<dbReference type="EMBL" id="JACGCI010000028">
    <property type="protein sequence ID" value="KAF6755818.1"/>
    <property type="molecule type" value="Genomic_DNA"/>
</dbReference>
<feature type="domain" description="UBC core" evidence="2">
    <location>
        <begin position="6"/>
        <end position="165"/>
    </location>
</feature>
<organism evidence="3 4">
    <name type="scientific">Ephemerocybe angulata</name>
    <dbReference type="NCBI Taxonomy" id="980116"/>
    <lineage>
        <taxon>Eukaryota</taxon>
        <taxon>Fungi</taxon>
        <taxon>Dikarya</taxon>
        <taxon>Basidiomycota</taxon>
        <taxon>Agaricomycotina</taxon>
        <taxon>Agaricomycetes</taxon>
        <taxon>Agaricomycetidae</taxon>
        <taxon>Agaricales</taxon>
        <taxon>Agaricineae</taxon>
        <taxon>Psathyrellaceae</taxon>
        <taxon>Ephemerocybe</taxon>
    </lineage>
</organism>
<dbReference type="SUPFAM" id="SSF54495">
    <property type="entry name" value="UBC-like"/>
    <property type="match status" value="1"/>
</dbReference>
<evidence type="ECO:0000313" key="4">
    <source>
        <dbReference type="Proteomes" id="UP000521943"/>
    </source>
</evidence>
<evidence type="ECO:0000256" key="1">
    <source>
        <dbReference type="SAM" id="MobiDB-lite"/>
    </source>
</evidence>
<keyword evidence="4" id="KW-1185">Reference proteome</keyword>
<evidence type="ECO:0000259" key="2">
    <source>
        <dbReference type="PROSITE" id="PS50127"/>
    </source>
</evidence>
<reference evidence="3 4" key="1">
    <citation type="submission" date="2020-07" db="EMBL/GenBank/DDBJ databases">
        <title>Comparative genomics of pyrophilous fungi reveals a link between fire events and developmental genes.</title>
        <authorList>
            <consortium name="DOE Joint Genome Institute"/>
            <person name="Steindorff A.S."/>
            <person name="Carver A."/>
            <person name="Calhoun S."/>
            <person name="Stillman K."/>
            <person name="Liu H."/>
            <person name="Lipzen A."/>
            <person name="Pangilinan J."/>
            <person name="Labutti K."/>
            <person name="Bruns T.D."/>
            <person name="Grigoriev I.V."/>
        </authorList>
    </citation>
    <scope>NUCLEOTIDE SEQUENCE [LARGE SCALE GENOMIC DNA]</scope>
    <source>
        <strain evidence="3 4">CBS 144469</strain>
    </source>
</reference>
<feature type="compositionally biased region" description="Gly residues" evidence="1">
    <location>
        <begin position="425"/>
        <end position="436"/>
    </location>
</feature>
<dbReference type="Pfam" id="PF00179">
    <property type="entry name" value="UQ_con"/>
    <property type="match status" value="1"/>
</dbReference>
<protein>
    <recommendedName>
        <fullName evidence="2">UBC core domain-containing protein</fullName>
    </recommendedName>
</protein>
<gene>
    <name evidence="3" type="ORF">DFP72DRAFT_302489</name>
</gene>
<dbReference type="OrthoDB" id="109543at2759"/>
<comment type="caution">
    <text evidence="3">The sequence shown here is derived from an EMBL/GenBank/DDBJ whole genome shotgun (WGS) entry which is preliminary data.</text>
</comment>
<accession>A0A8H6HYY6</accession>
<dbReference type="PROSITE" id="PS50127">
    <property type="entry name" value="UBC_2"/>
    <property type="match status" value="1"/>
</dbReference>
<sequence>MASSHRLLARLQRDLAELREQPYPGVDVFIDDADIRKFCLVLSPPAGPWKGLSLHFDVQLPPSWPSDPPTVSSSVSGIDHPNLFGNWICCDLLKPMSYLETGYTGGYTPALTLRGLFLQFLTFFSSTSVEQDYGGAIEIGDALISSYMQEKDVAAAQYPWERCCRSHGGLCTCKPLHRSQLELEREWRADSRPETTLLVYSSADGTVTHKVKGTTPKATRVHLFEKQNPRWKATLELISTWSCKRCPYGSAEHPHQASQAGGPLTILSNPTNNHHISPDVCVLHLLNDDVLLEIASHMLSEMLITFGRAYPRFHALITGHHVFLLRELHCFFLKTPLNEGILGIGVAFEPGPRTLSSDFDWLSLEAFEKHAVRKSIQKRDFEFFLPLAFNQGHFVQARQEIWRRVALIDAAVRQADVGRQANGSSGRGGYGRGRGGPPAPARINASPSPPAQPHHIFNVLFKMMNNIVVSLMQSCDDALVVSKRSSSTPNLLNASEKAVISYCHLMHLLICLCRSHPVVLEDTRQRIQIFLQTPANRTKAVTPDMGELIVVITLVLIMIPPNQPTQLSWPKVAGPFLEEAITRNVRWVLKDAPELEVMEEGASDYRLTTTFSRSKTSLRLIMFQITFLNMFIKTYHTIGIQALDQNYGFPESHLPARMVEEIKDLYKVDTWPGFFAKAQYAKSFTKGEFTEMLRAAVAKSRQRGYHLPSRPEQMGRLIRLRKELERARAEAQSRR</sequence>
<dbReference type="AlphaFoldDB" id="A0A8H6HYY6"/>
<dbReference type="SMART" id="SM00212">
    <property type="entry name" value="UBCc"/>
    <property type="match status" value="1"/>
</dbReference>
<name>A0A8H6HYY6_9AGAR</name>
<dbReference type="InterPro" id="IPR000608">
    <property type="entry name" value="UBC"/>
</dbReference>
<dbReference type="Gene3D" id="3.10.110.10">
    <property type="entry name" value="Ubiquitin Conjugating Enzyme"/>
    <property type="match status" value="1"/>
</dbReference>
<feature type="region of interest" description="Disordered" evidence="1">
    <location>
        <begin position="419"/>
        <end position="450"/>
    </location>
</feature>